<dbReference type="EMBL" id="JACSDY010000023">
    <property type="protein sequence ID" value="KAF7390333.1"/>
    <property type="molecule type" value="Genomic_DNA"/>
</dbReference>
<evidence type="ECO:0000313" key="2">
    <source>
        <dbReference type="Proteomes" id="UP000600918"/>
    </source>
</evidence>
<reference evidence="1" key="1">
    <citation type="journal article" date="2020" name="G3 (Bethesda)">
        <title>High-Quality Assemblies for Three Invasive Social Wasps from the &lt;i&gt;Vespula&lt;/i&gt; Genus.</title>
        <authorList>
            <person name="Harrop T.W.R."/>
            <person name="Guhlin J."/>
            <person name="McLaughlin G.M."/>
            <person name="Permina E."/>
            <person name="Stockwell P."/>
            <person name="Gilligan J."/>
            <person name="Le Lec M.F."/>
            <person name="Gruber M.A.M."/>
            <person name="Quinn O."/>
            <person name="Lovegrove M."/>
            <person name="Duncan E.J."/>
            <person name="Remnant E.J."/>
            <person name="Van Eeckhoven J."/>
            <person name="Graham B."/>
            <person name="Knapp R.A."/>
            <person name="Langford K.W."/>
            <person name="Kronenberg Z."/>
            <person name="Press M.O."/>
            <person name="Eacker S.M."/>
            <person name="Wilson-Rankin E.E."/>
            <person name="Purcell J."/>
            <person name="Lester P.J."/>
            <person name="Dearden P.K."/>
        </authorList>
    </citation>
    <scope>NUCLEOTIDE SEQUENCE</scope>
    <source>
        <strain evidence="1">Volc-1</strain>
    </source>
</reference>
<dbReference type="Proteomes" id="UP000600918">
    <property type="component" value="Unassembled WGS sequence"/>
</dbReference>
<evidence type="ECO:0000313" key="1">
    <source>
        <dbReference type="EMBL" id="KAF7390333.1"/>
    </source>
</evidence>
<comment type="caution">
    <text evidence="1">The sequence shown here is derived from an EMBL/GenBank/DDBJ whole genome shotgun (WGS) entry which is preliminary data.</text>
</comment>
<proteinExistence type="predicted"/>
<gene>
    <name evidence="1" type="ORF">H0235_017495</name>
</gene>
<keyword evidence="2" id="KW-1185">Reference proteome</keyword>
<protein>
    <submittedName>
        <fullName evidence="1">Uncharacterized protein</fullName>
    </submittedName>
</protein>
<accession>A0A834N139</accession>
<sequence length="349" mass="40665">MGFAYLARALVSELQVCKIKELHVGSESALETSRAGNYLVDERNRTFRGCRHSAESHKMKEEKREESATLSTADFPGEIHGLFSEQSKFVPRVNTRSIIEWDRPLIICRLLMPMKISKLGPRTSEHERSYGKAKMLLIGIGNFEHEKVGRSSLDENLSCLDNNYENWILSTIWKSSNVIREAYKELKRPKLKSDEILQRSYKLIIKLLQQLLTNKNIINDDMKYKKIAKDYDDKMQTMKKIKKDEKRFYDVDIADNDLNIFVSEPEYTNMSKIYPILQLHLTKDFVLTRLCFDGINCLNENQSLIESNELRIESKISDKGSYETSALFWIMKSITCHNNHQLWNKIHGL</sequence>
<name>A0A834N139_VESPE</name>
<dbReference type="AlphaFoldDB" id="A0A834N139"/>
<organism evidence="1 2">
    <name type="scientific">Vespula pensylvanica</name>
    <name type="common">Western yellow jacket</name>
    <name type="synonym">Wasp</name>
    <dbReference type="NCBI Taxonomy" id="30213"/>
    <lineage>
        <taxon>Eukaryota</taxon>
        <taxon>Metazoa</taxon>
        <taxon>Ecdysozoa</taxon>
        <taxon>Arthropoda</taxon>
        <taxon>Hexapoda</taxon>
        <taxon>Insecta</taxon>
        <taxon>Pterygota</taxon>
        <taxon>Neoptera</taxon>
        <taxon>Endopterygota</taxon>
        <taxon>Hymenoptera</taxon>
        <taxon>Apocrita</taxon>
        <taxon>Aculeata</taxon>
        <taxon>Vespoidea</taxon>
        <taxon>Vespidae</taxon>
        <taxon>Vespinae</taxon>
        <taxon>Vespula</taxon>
    </lineage>
</organism>